<keyword evidence="3" id="KW-0902">Two-component regulatory system</keyword>
<evidence type="ECO:0000313" key="7">
    <source>
        <dbReference type="EMBL" id="GAA2601530.1"/>
    </source>
</evidence>
<evidence type="ECO:0000256" key="2">
    <source>
        <dbReference type="ARBA" id="ARBA00022777"/>
    </source>
</evidence>
<protein>
    <submittedName>
        <fullName evidence="7">Sensor histidine kinase</fullName>
    </submittedName>
</protein>
<feature type="transmembrane region" description="Helical" evidence="5">
    <location>
        <begin position="98"/>
        <end position="114"/>
    </location>
</feature>
<feature type="transmembrane region" description="Helical" evidence="5">
    <location>
        <begin position="40"/>
        <end position="58"/>
    </location>
</feature>
<comment type="caution">
    <text evidence="7">The sequence shown here is derived from an EMBL/GenBank/DDBJ whole genome shotgun (WGS) entry which is preliminary data.</text>
</comment>
<feature type="region of interest" description="Disordered" evidence="4">
    <location>
        <begin position="293"/>
        <end position="325"/>
    </location>
</feature>
<evidence type="ECO:0000313" key="8">
    <source>
        <dbReference type="Proteomes" id="UP001501447"/>
    </source>
</evidence>
<dbReference type="InterPro" id="IPR036890">
    <property type="entry name" value="HATPase_C_sf"/>
</dbReference>
<keyword evidence="2 7" id="KW-0418">Kinase</keyword>
<feature type="transmembrane region" description="Helical" evidence="5">
    <location>
        <begin position="166"/>
        <end position="184"/>
    </location>
</feature>
<dbReference type="RefSeq" id="WP_344563206.1">
    <property type="nucleotide sequence ID" value="NZ_BAAARJ010000004.1"/>
</dbReference>
<keyword evidence="1" id="KW-0808">Transferase</keyword>
<dbReference type="CDD" id="cd16917">
    <property type="entry name" value="HATPase_UhpB-NarQ-NarX-like"/>
    <property type="match status" value="1"/>
</dbReference>
<dbReference type="EMBL" id="BAAARJ010000004">
    <property type="protein sequence ID" value="GAA2601530.1"/>
    <property type="molecule type" value="Genomic_DNA"/>
</dbReference>
<dbReference type="Gene3D" id="1.20.5.1930">
    <property type="match status" value="1"/>
</dbReference>
<evidence type="ECO:0000256" key="5">
    <source>
        <dbReference type="SAM" id="Phobius"/>
    </source>
</evidence>
<keyword evidence="5" id="KW-1133">Transmembrane helix</keyword>
<feature type="region of interest" description="Disordered" evidence="4">
    <location>
        <begin position="1"/>
        <end position="23"/>
    </location>
</feature>
<feature type="compositionally biased region" description="Low complexity" evidence="4">
    <location>
        <begin position="370"/>
        <end position="404"/>
    </location>
</feature>
<evidence type="ECO:0000256" key="4">
    <source>
        <dbReference type="SAM" id="MobiDB-lite"/>
    </source>
</evidence>
<dbReference type="InterPro" id="IPR011712">
    <property type="entry name" value="Sig_transdc_His_kin_sub3_dim/P"/>
</dbReference>
<gene>
    <name evidence="7" type="ORF">GCM10009863_13610</name>
</gene>
<feature type="domain" description="Signal transduction histidine kinase subgroup 3 dimerisation and phosphoacceptor" evidence="6">
    <location>
        <begin position="209"/>
        <end position="275"/>
    </location>
</feature>
<accession>A0ABP6C6Q6</accession>
<dbReference type="Pfam" id="PF07730">
    <property type="entry name" value="HisKA_3"/>
    <property type="match status" value="1"/>
</dbReference>
<reference evidence="8" key="1">
    <citation type="journal article" date="2019" name="Int. J. Syst. Evol. Microbiol.">
        <title>The Global Catalogue of Microorganisms (GCM) 10K type strain sequencing project: providing services to taxonomists for standard genome sequencing and annotation.</title>
        <authorList>
            <consortium name="The Broad Institute Genomics Platform"/>
            <consortium name="The Broad Institute Genome Sequencing Center for Infectious Disease"/>
            <person name="Wu L."/>
            <person name="Ma J."/>
        </authorList>
    </citation>
    <scope>NUCLEOTIDE SEQUENCE [LARGE SCALE GENOMIC DNA]</scope>
    <source>
        <strain evidence="8">JCM 16373</strain>
    </source>
</reference>
<dbReference type="PANTHER" id="PTHR24421">
    <property type="entry name" value="NITRATE/NITRITE SENSOR PROTEIN NARX-RELATED"/>
    <property type="match status" value="1"/>
</dbReference>
<evidence type="ECO:0000256" key="3">
    <source>
        <dbReference type="ARBA" id="ARBA00023012"/>
    </source>
</evidence>
<evidence type="ECO:0000259" key="6">
    <source>
        <dbReference type="Pfam" id="PF07730"/>
    </source>
</evidence>
<feature type="transmembrane region" description="Helical" evidence="5">
    <location>
        <begin position="64"/>
        <end position="86"/>
    </location>
</feature>
<name>A0ABP6C6Q6_9ACTN</name>
<organism evidence="7 8">
    <name type="scientific">Streptomyces axinellae</name>
    <dbReference type="NCBI Taxonomy" id="552788"/>
    <lineage>
        <taxon>Bacteria</taxon>
        <taxon>Bacillati</taxon>
        <taxon>Actinomycetota</taxon>
        <taxon>Actinomycetes</taxon>
        <taxon>Kitasatosporales</taxon>
        <taxon>Streptomycetaceae</taxon>
        <taxon>Streptomyces</taxon>
    </lineage>
</organism>
<dbReference type="GO" id="GO:0016301">
    <property type="term" value="F:kinase activity"/>
    <property type="evidence" value="ECO:0007669"/>
    <property type="project" value="UniProtKB-KW"/>
</dbReference>
<dbReference type="SUPFAM" id="SSF55874">
    <property type="entry name" value="ATPase domain of HSP90 chaperone/DNA topoisomerase II/histidine kinase"/>
    <property type="match status" value="1"/>
</dbReference>
<dbReference type="Proteomes" id="UP001501447">
    <property type="component" value="Unassembled WGS sequence"/>
</dbReference>
<keyword evidence="5" id="KW-0812">Transmembrane</keyword>
<sequence>MADTRREDAPASAPRWPAGPEDVPVIGEGPQTTRQKISKAVMITVWLVFLGAPLGDLWSGGRPAPLVACAALGLAAFVATYVGLVFRHTRSPLPSRTVQAVLVVLYLLAALLSFAFGNSWLVLFVYFTVASCAVLPARRAGLAMAAAVVSLALLGTDFGARPWWGGWTSFVIPTLLGGFALMSARQTVRTLRELRAARATVARLAASEERLRLARDLHDLLGHSLSLITLKSELAGRMLPEHPTRAAEQVADIERVSRQALVDVREAVGGYRRPTLAVELAGARMALQTAGIAAEVPQFDPPLPPGPGERRDETTDAPPPRRPLGLAPEQEAALAWALREAVTNVVRHSGATRCVVTLSTREAAGPVTPPDSSSASASSGASASSSASASSGASGPSGPADASGCAGHTVCLSVADNGHGPSGEGEGNGLSGLRERLALADGTLETSAGERRGFTLRATVPSVA</sequence>
<proteinExistence type="predicted"/>
<evidence type="ECO:0000256" key="1">
    <source>
        <dbReference type="ARBA" id="ARBA00022679"/>
    </source>
</evidence>
<keyword evidence="5" id="KW-0472">Membrane</keyword>
<feature type="transmembrane region" description="Helical" evidence="5">
    <location>
        <begin position="142"/>
        <end position="160"/>
    </location>
</feature>
<feature type="region of interest" description="Disordered" evidence="4">
    <location>
        <begin position="363"/>
        <end position="404"/>
    </location>
</feature>
<dbReference type="InterPro" id="IPR050482">
    <property type="entry name" value="Sensor_HK_TwoCompSys"/>
</dbReference>
<dbReference type="PANTHER" id="PTHR24421:SF63">
    <property type="entry name" value="SENSOR HISTIDINE KINASE DESK"/>
    <property type="match status" value="1"/>
</dbReference>
<dbReference type="Gene3D" id="3.30.565.10">
    <property type="entry name" value="Histidine kinase-like ATPase, C-terminal domain"/>
    <property type="match status" value="1"/>
</dbReference>
<keyword evidence="8" id="KW-1185">Reference proteome</keyword>